<evidence type="ECO:0000256" key="3">
    <source>
        <dbReference type="ARBA" id="ARBA00022827"/>
    </source>
</evidence>
<dbReference type="HOGENOM" id="CLU_019845_2_0_11"/>
<evidence type="ECO:0000256" key="2">
    <source>
        <dbReference type="ARBA" id="ARBA00022630"/>
    </source>
</evidence>
<dbReference type="InterPro" id="IPR023753">
    <property type="entry name" value="FAD/NAD-binding_dom"/>
</dbReference>
<comment type="similarity">
    <text evidence="1">Belongs to the FAD-dependent oxidoreductase family.</text>
</comment>
<evidence type="ECO:0000259" key="6">
    <source>
        <dbReference type="Pfam" id="PF07992"/>
    </source>
</evidence>
<dbReference type="PRINTS" id="PR00368">
    <property type="entry name" value="FADPNR"/>
</dbReference>
<keyword evidence="8" id="KW-1185">Reference proteome</keyword>
<dbReference type="GO" id="GO:0050660">
    <property type="term" value="F:flavin adenine dinucleotide binding"/>
    <property type="evidence" value="ECO:0007669"/>
    <property type="project" value="TreeGrafter"/>
</dbReference>
<dbReference type="KEGG" id="fri:FraEuI1c_3057"/>
<dbReference type="EMBL" id="CP002299">
    <property type="protein sequence ID" value="ADP81081.1"/>
    <property type="molecule type" value="Genomic_DNA"/>
</dbReference>
<dbReference type="PANTHER" id="PTHR43735">
    <property type="entry name" value="APOPTOSIS-INDUCING FACTOR 1"/>
    <property type="match status" value="1"/>
</dbReference>
<keyword evidence="4" id="KW-0560">Oxidoreductase</keyword>
<dbReference type="PRINTS" id="PR00411">
    <property type="entry name" value="PNDRDTASEI"/>
</dbReference>
<name>E3JBR1_PSEI1</name>
<dbReference type="Gene3D" id="3.50.50.100">
    <property type="match status" value="1"/>
</dbReference>
<evidence type="ECO:0000313" key="8">
    <source>
        <dbReference type="Proteomes" id="UP000002484"/>
    </source>
</evidence>
<dbReference type="GO" id="GO:0005737">
    <property type="term" value="C:cytoplasm"/>
    <property type="evidence" value="ECO:0007669"/>
    <property type="project" value="TreeGrafter"/>
</dbReference>
<organism evidence="7 8">
    <name type="scientific">Pseudofrankia inefficax (strain DSM 45817 / CECT 9037 / DDB 130130 / EuI1c)</name>
    <name type="common">Frankia inefficax</name>
    <dbReference type="NCBI Taxonomy" id="298654"/>
    <lineage>
        <taxon>Bacteria</taxon>
        <taxon>Bacillati</taxon>
        <taxon>Actinomycetota</taxon>
        <taxon>Actinomycetes</taxon>
        <taxon>Frankiales</taxon>
        <taxon>Frankiaceae</taxon>
        <taxon>Pseudofrankia</taxon>
    </lineage>
</organism>
<dbReference type="PANTHER" id="PTHR43735:SF3">
    <property type="entry name" value="FERROPTOSIS SUPPRESSOR PROTEIN 1"/>
    <property type="match status" value="1"/>
</dbReference>
<reference evidence="7 8" key="1">
    <citation type="submission" date="2010-10" db="EMBL/GenBank/DDBJ databases">
        <title>Complete sequence of Frankia sp. EuI1c.</title>
        <authorList>
            <consortium name="US DOE Joint Genome Institute"/>
            <person name="Lucas S."/>
            <person name="Copeland A."/>
            <person name="Lapidus A."/>
            <person name="Cheng J.-F."/>
            <person name="Bruce D."/>
            <person name="Goodwin L."/>
            <person name="Pitluck S."/>
            <person name="Chertkov O."/>
            <person name="Detter J.C."/>
            <person name="Han C."/>
            <person name="Tapia R."/>
            <person name="Land M."/>
            <person name="Hauser L."/>
            <person name="Jeffries C."/>
            <person name="Kyrpides N."/>
            <person name="Ivanova N."/>
            <person name="Mikhailova N."/>
            <person name="Beauchemin N."/>
            <person name="Sen A."/>
            <person name="Sur S.A."/>
            <person name="Gtari M."/>
            <person name="Wall L."/>
            <person name="Tisa L."/>
            <person name="Woyke T."/>
        </authorList>
    </citation>
    <scope>NUCLEOTIDE SEQUENCE [LARGE SCALE GENOMIC DNA]</scope>
    <source>
        <strain evidence="8">DSM 45817 / CECT 9037 / EuI1c</strain>
    </source>
</reference>
<dbReference type="InterPro" id="IPR036188">
    <property type="entry name" value="FAD/NAD-bd_sf"/>
</dbReference>
<accession>E3JBR1</accession>
<evidence type="ECO:0000256" key="4">
    <source>
        <dbReference type="ARBA" id="ARBA00023002"/>
    </source>
</evidence>
<dbReference type="STRING" id="298654.FraEuI1c_3057"/>
<dbReference type="GO" id="GO:0004174">
    <property type="term" value="F:electron-transferring-flavoprotein dehydrogenase activity"/>
    <property type="evidence" value="ECO:0007669"/>
    <property type="project" value="TreeGrafter"/>
</dbReference>
<feature type="region of interest" description="Disordered" evidence="5">
    <location>
        <begin position="1"/>
        <end position="23"/>
    </location>
</feature>
<dbReference type="AlphaFoldDB" id="E3JBR1"/>
<evidence type="ECO:0000256" key="5">
    <source>
        <dbReference type="SAM" id="MobiDB-lite"/>
    </source>
</evidence>
<feature type="domain" description="FAD/NAD(P)-binding" evidence="6">
    <location>
        <begin position="104"/>
        <end position="298"/>
    </location>
</feature>
<protein>
    <submittedName>
        <fullName evidence="7">FAD-dependent pyridine nucleotide-disulfide oxidoreductase</fullName>
    </submittedName>
</protein>
<dbReference type="Proteomes" id="UP000002484">
    <property type="component" value="Chromosome"/>
</dbReference>
<keyword evidence="2" id="KW-0285">Flavoprotein</keyword>
<dbReference type="eggNOG" id="COG1252">
    <property type="taxonomic scope" value="Bacteria"/>
</dbReference>
<proteinExistence type="inferred from homology"/>
<sequence length="388" mass="41370">MDRVAERGPTDVGTESLAQGAGNHEQYGCGRRWRLWRRGGRQGAGTRAEVVLIDPRDSFVNAAGSLRALAQPTWAANIFFPFATLLTAGTVIRDRAISVDAVGVTLSSGRRVHADYLVLATGSSYAYPAKPRSDGTEDGLADLRRTHKELADADRVLIVGAGPVGLELAGEIKDVWPRKAVTIVDPAETLLPTFEPGLREDLHRQLDDLDLDLRLGTSLTTLPATEAGRAEPFVVTTTEGVEIAADIWFQAYGARPNNDYLGDGRLTTLSARGQVAVTDTLNVAGHDRVYAVGDLTDIAEDKLAAYALRHAEVVVENITAQLRGEPPTATYQPLPHPIILLPLGPRGGVGQMPTPEGPAVVPAATVADYKGVDLFTGRFTAQFGPTAA</sequence>
<evidence type="ECO:0000313" key="7">
    <source>
        <dbReference type="EMBL" id="ADP81081.1"/>
    </source>
</evidence>
<keyword evidence="3" id="KW-0274">FAD</keyword>
<gene>
    <name evidence="7" type="ordered locus">FraEuI1c_3057</name>
</gene>
<evidence type="ECO:0000256" key="1">
    <source>
        <dbReference type="ARBA" id="ARBA00006442"/>
    </source>
</evidence>
<dbReference type="Pfam" id="PF07992">
    <property type="entry name" value="Pyr_redox_2"/>
    <property type="match status" value="1"/>
</dbReference>
<dbReference type="SUPFAM" id="SSF51905">
    <property type="entry name" value="FAD/NAD(P)-binding domain"/>
    <property type="match status" value="1"/>
</dbReference>
<dbReference type="InParanoid" id="E3JBR1"/>